<reference evidence="1 2" key="1">
    <citation type="submission" date="2018-07" db="EMBL/GenBank/DDBJ databases">
        <title>Genomic Encyclopedia of Type Strains, Phase III (KMG-III): the genomes of soil and plant-associated and newly described type strains.</title>
        <authorList>
            <person name="Whitman W."/>
        </authorList>
    </citation>
    <scope>NUCLEOTIDE SEQUENCE [LARGE SCALE GENOMIC DNA]</scope>
    <source>
        <strain evidence="1 2">CECT 8333</strain>
    </source>
</reference>
<sequence>MKVRPKCRTTLHKRREEKMDIDTENSRHRIVMGEIEALRIKRQQKLVDRPQPSLKRFTQQELNDEAFPSYKNLLVGRTRRIPTRQTIINIAEYLECTSDERNDLLLAAGYLPIQTELDGRSLERALEWAQQTMRSIPFPAMVVTHTQDIKGLNEPFHQLFEIPLDCSYDGLMNRVDLHFNSGFPIRSRSTFDKASFKQWEEHIINGIQAFKSEHILSRYDGWYQKLLDRVQKYNACEYLSVPDVGGNVDQIQTILARMESSGDLIPVRYRQISISAGGRLYPQIEVFLPVDSAARTVFKNLGCPADCAFV</sequence>
<evidence type="ECO:0000313" key="2">
    <source>
        <dbReference type="Proteomes" id="UP000253090"/>
    </source>
</evidence>
<dbReference type="Proteomes" id="UP000253090">
    <property type="component" value="Unassembled WGS sequence"/>
</dbReference>
<dbReference type="Gene3D" id="3.30.450.180">
    <property type="match status" value="1"/>
</dbReference>
<comment type="caution">
    <text evidence="1">The sequence shown here is derived from an EMBL/GenBank/DDBJ whole genome shotgun (WGS) entry which is preliminary data.</text>
</comment>
<proteinExistence type="predicted"/>
<accession>A0A369B780</accession>
<dbReference type="AlphaFoldDB" id="A0A369B780"/>
<evidence type="ECO:0008006" key="3">
    <source>
        <dbReference type="Google" id="ProtNLM"/>
    </source>
</evidence>
<protein>
    <recommendedName>
        <fullName evidence="3">MmyB-like transcription regulator ligand binding domain-containing protein</fullName>
    </recommendedName>
</protein>
<keyword evidence="2" id="KW-1185">Reference proteome</keyword>
<dbReference type="EMBL" id="QPJW01000012">
    <property type="protein sequence ID" value="RCX16406.1"/>
    <property type="molecule type" value="Genomic_DNA"/>
</dbReference>
<dbReference type="PANTHER" id="PTHR35010">
    <property type="entry name" value="BLL4672 PROTEIN-RELATED"/>
    <property type="match status" value="1"/>
</dbReference>
<dbReference type="PANTHER" id="PTHR35010:SF4">
    <property type="entry name" value="BLL5781 PROTEIN"/>
    <property type="match status" value="1"/>
</dbReference>
<gene>
    <name evidence="1" type="ORF">DFP94_11226</name>
</gene>
<name>A0A369B780_9BACL</name>
<evidence type="ECO:0000313" key="1">
    <source>
        <dbReference type="EMBL" id="RCX16406.1"/>
    </source>
</evidence>
<organism evidence="1 2">
    <name type="scientific">Fontibacillus phaseoli</name>
    <dbReference type="NCBI Taxonomy" id="1416533"/>
    <lineage>
        <taxon>Bacteria</taxon>
        <taxon>Bacillati</taxon>
        <taxon>Bacillota</taxon>
        <taxon>Bacilli</taxon>
        <taxon>Bacillales</taxon>
        <taxon>Paenibacillaceae</taxon>
        <taxon>Fontibacillus</taxon>
    </lineage>
</organism>